<comment type="caution">
    <text evidence="1">The sequence shown here is derived from an EMBL/GenBank/DDBJ whole genome shotgun (WGS) entry which is preliminary data.</text>
</comment>
<accession>A0A3R7PYN1</accession>
<gene>
    <name evidence="1" type="ORF">C7M84_000059</name>
</gene>
<protein>
    <submittedName>
        <fullName evidence="1">Uncharacterized protein</fullName>
    </submittedName>
</protein>
<reference evidence="1 2" key="1">
    <citation type="submission" date="2018-04" db="EMBL/GenBank/DDBJ databases">
        <authorList>
            <person name="Zhang X."/>
            <person name="Yuan J."/>
            <person name="Li F."/>
            <person name="Xiang J."/>
        </authorList>
    </citation>
    <scope>NUCLEOTIDE SEQUENCE [LARGE SCALE GENOMIC DNA]</scope>
    <source>
        <tissue evidence="1">Muscle</tissue>
    </source>
</reference>
<name>A0A3R7PYN1_PENVA</name>
<dbReference type="EMBL" id="QCYY01001003">
    <property type="protein sequence ID" value="ROT81187.1"/>
    <property type="molecule type" value="Genomic_DNA"/>
</dbReference>
<evidence type="ECO:0000313" key="1">
    <source>
        <dbReference type="EMBL" id="ROT81187.1"/>
    </source>
</evidence>
<dbReference type="OrthoDB" id="6381686at2759"/>
<dbReference type="Proteomes" id="UP000283509">
    <property type="component" value="Unassembled WGS sequence"/>
</dbReference>
<keyword evidence="2" id="KW-1185">Reference proteome</keyword>
<sequence length="203" mass="23709">MTRQDTMMAVIIKIKHRGVMISLIEAAVQCISIMPVYIQEEKSQYARQQRTQFTKRQRVHTMEEGIYIRKGKGSVAFRVFFKVSFRDKVQLAKWISSIQSLRLQRKVFFKASCTMKSKEDVDMGLKIISLFLKPLKEYSCRLQDASSSDLIAATEVNLRSLREYNLSKSQTLPNKQSIMDFLLKNSAQSTLRKTQNEQQRYDY</sequence>
<dbReference type="AlphaFoldDB" id="A0A3R7PYN1"/>
<evidence type="ECO:0000313" key="2">
    <source>
        <dbReference type="Proteomes" id="UP000283509"/>
    </source>
</evidence>
<proteinExistence type="predicted"/>
<reference evidence="1 2" key="2">
    <citation type="submission" date="2019-01" db="EMBL/GenBank/DDBJ databases">
        <title>The decoding of complex shrimp genome reveals the adaptation for benthos swimmer, frequently molting mechanism and breeding impact on genome.</title>
        <authorList>
            <person name="Sun Y."/>
            <person name="Gao Y."/>
            <person name="Yu Y."/>
        </authorList>
    </citation>
    <scope>NUCLEOTIDE SEQUENCE [LARGE SCALE GENOMIC DNA]</scope>
    <source>
        <tissue evidence="1">Muscle</tissue>
    </source>
</reference>
<organism evidence="1 2">
    <name type="scientific">Penaeus vannamei</name>
    <name type="common">Whiteleg shrimp</name>
    <name type="synonym">Litopenaeus vannamei</name>
    <dbReference type="NCBI Taxonomy" id="6689"/>
    <lineage>
        <taxon>Eukaryota</taxon>
        <taxon>Metazoa</taxon>
        <taxon>Ecdysozoa</taxon>
        <taxon>Arthropoda</taxon>
        <taxon>Crustacea</taxon>
        <taxon>Multicrustacea</taxon>
        <taxon>Malacostraca</taxon>
        <taxon>Eumalacostraca</taxon>
        <taxon>Eucarida</taxon>
        <taxon>Decapoda</taxon>
        <taxon>Dendrobranchiata</taxon>
        <taxon>Penaeoidea</taxon>
        <taxon>Penaeidae</taxon>
        <taxon>Penaeus</taxon>
    </lineage>
</organism>